<organism evidence="4 5">
    <name type="scientific">Batrachochytrium salamandrivorans</name>
    <dbReference type="NCBI Taxonomy" id="1357716"/>
    <lineage>
        <taxon>Eukaryota</taxon>
        <taxon>Fungi</taxon>
        <taxon>Fungi incertae sedis</taxon>
        <taxon>Chytridiomycota</taxon>
        <taxon>Chytridiomycota incertae sedis</taxon>
        <taxon>Chytridiomycetes</taxon>
        <taxon>Rhizophydiales</taxon>
        <taxon>Rhizophydiales incertae sedis</taxon>
        <taxon>Batrachochytrium</taxon>
    </lineage>
</organism>
<feature type="region of interest" description="Disordered" evidence="3">
    <location>
        <begin position="175"/>
        <end position="233"/>
    </location>
</feature>
<gene>
    <name evidence="4" type="ORF">BASA50_004852</name>
</gene>
<feature type="compositionally biased region" description="Acidic residues" evidence="3">
    <location>
        <begin position="178"/>
        <end position="200"/>
    </location>
</feature>
<dbReference type="Pfam" id="PF10273">
    <property type="entry name" value="WGG"/>
    <property type="match status" value="1"/>
</dbReference>
<dbReference type="EMBL" id="JAFCIX010000178">
    <property type="protein sequence ID" value="KAH6596858.1"/>
    <property type="molecule type" value="Genomic_DNA"/>
</dbReference>
<sequence length="233" mass="25866">MAFLVTPIERPDPSGPSPEAMQQVSQAHPVQSLQEAWKLFEEGIAHIYSRWTALTLAHQNAVTPQPNQTPYADLLAHTVDYFHTLGSKSAPATTSDIASIAEILAANLVSYFEDVFEVEVEDGSPYQIARTVTMMYQEIFVARTATRVVTMREENSKQASIGSASRWIVASKTVQDYQSDDDDNDEESDAEDVVMEDTEMAVDSPKPTKQPQGPIIDEDGFETVVRKKGGRRR</sequence>
<dbReference type="PANTHER" id="PTHR21250">
    <property type="entry name" value="PRE-RRNA-PROCESSING PROTEIN TSR2 HOMOLOG"/>
    <property type="match status" value="1"/>
</dbReference>
<evidence type="ECO:0000256" key="3">
    <source>
        <dbReference type="SAM" id="MobiDB-lite"/>
    </source>
</evidence>
<keyword evidence="5" id="KW-1185">Reference proteome</keyword>
<evidence type="ECO:0000256" key="2">
    <source>
        <dbReference type="ARBA" id="ARBA00022552"/>
    </source>
</evidence>
<dbReference type="InterPro" id="IPR019398">
    <property type="entry name" value="Pre-rRNA_process_TSR2"/>
</dbReference>
<accession>A0ABQ8FEB4</accession>
<feature type="region of interest" description="Disordered" evidence="3">
    <location>
        <begin position="1"/>
        <end position="27"/>
    </location>
</feature>
<keyword evidence="2" id="KW-0698">rRNA processing</keyword>
<evidence type="ECO:0000313" key="5">
    <source>
        <dbReference type="Proteomes" id="UP001648503"/>
    </source>
</evidence>
<comment type="caution">
    <text evidence="4">The sequence shown here is derived from an EMBL/GenBank/DDBJ whole genome shotgun (WGS) entry which is preliminary data.</text>
</comment>
<protein>
    <recommendedName>
        <fullName evidence="6">Pre-rRNA-processing protein TSR2</fullName>
    </recommendedName>
</protein>
<comment type="similarity">
    <text evidence="1">Belongs to the TSR2 family.</text>
</comment>
<name>A0ABQ8FEB4_9FUNG</name>
<evidence type="ECO:0000313" key="4">
    <source>
        <dbReference type="EMBL" id="KAH6596858.1"/>
    </source>
</evidence>
<dbReference type="Proteomes" id="UP001648503">
    <property type="component" value="Unassembled WGS sequence"/>
</dbReference>
<proteinExistence type="inferred from homology"/>
<evidence type="ECO:0008006" key="6">
    <source>
        <dbReference type="Google" id="ProtNLM"/>
    </source>
</evidence>
<reference evidence="4 5" key="1">
    <citation type="submission" date="2021-02" db="EMBL/GenBank/DDBJ databases">
        <title>Variation within the Batrachochytrium salamandrivorans European outbreak.</title>
        <authorList>
            <person name="Kelly M."/>
            <person name="Pasmans F."/>
            <person name="Shea T.P."/>
            <person name="Munoz J.F."/>
            <person name="Carranza S."/>
            <person name="Cuomo C.A."/>
            <person name="Martel A."/>
        </authorList>
    </citation>
    <scope>NUCLEOTIDE SEQUENCE [LARGE SCALE GENOMIC DNA]</scope>
    <source>
        <strain evidence="4 5">AMFP18/2</strain>
    </source>
</reference>
<evidence type="ECO:0000256" key="1">
    <source>
        <dbReference type="ARBA" id="ARBA00006524"/>
    </source>
</evidence>